<comment type="similarity">
    <text evidence="2 9">Belongs to the GMC oxidoreductase family.</text>
</comment>
<evidence type="ECO:0000259" key="12">
    <source>
        <dbReference type="PROSITE" id="PS00624"/>
    </source>
</evidence>
<name>K5UQL7_PHACS</name>
<feature type="active site" description="Proton acceptor" evidence="7">
    <location>
        <position position="687"/>
    </location>
</feature>
<dbReference type="SUPFAM" id="SSF51905">
    <property type="entry name" value="FAD/NAD(P)-binding domain"/>
    <property type="match status" value="1"/>
</dbReference>
<feature type="domain" description="Glucose-methanol-choline oxidoreductase N-terminal" evidence="11">
    <location>
        <begin position="219"/>
        <end position="242"/>
    </location>
</feature>
<dbReference type="InParanoid" id="K5UQL7"/>
<sequence>MPRYSAKEAKKGDDEVSEHVPSQHPGSLTESMMDLKKARSSLGGQSRRQLHLFDLIATYGSVPEDPEAETAQRGLSHGCLQFKMFYPPTFVCPPVSIGDPRTVSRGPSRARGSRARAYDAFTLEQHAVMTAPLHDVVSKSFDYIIIGGGTAGLALAARLTDDPNTTVCVLEAGDANLHDPALLTPVSYLRHFGDKDYDWNFYTTKQKLVSDREFQWNRGRGLGGSSGINFLIWTKPPADEINDIERLGNPGWNWKNFQKYSQKVERFIEPAPEQKQRFGLPGYENDVSRQGSVAFGFPKTISDVDLIAHQTLANAGIPPAQRPYGGDPSGYAWMMNSQDPRTGTRSYATTAYYLPNKDRKNLTVLVRALVSKILTEDGADGKLNAAGVEFIYDDTKTYVVHAKKEVILSAGTIKSPHILELSGIGRRDVLEKAGVPVKMDLPRVGENVQEHYLAFFTFELKSDYDGATFDCLRTPNTLPAQQELYSKRGEGAFTMGMQTSAFLPVEKVTPKAHEIYAKAKAQVERLAREGMPPGLLEQYTIQLERLEPGKHQTGPGCEVFFVPAKIVPDMPIEGKKFVDWFYAMNHPFSRGSIHITSSDPAKAPQIDPRYFDHEAEKEVVPGPEVATDEQLVEFAKSIFVTTWHTCGSCSMLPKEKGGVVDPSLTVYGTNNLRVVDMSVVPLHFTGHTQAFTYALAEQAADIIKGNFTA</sequence>
<accession>K5UQL7</accession>
<evidence type="ECO:0000256" key="6">
    <source>
        <dbReference type="ARBA" id="ARBA00023002"/>
    </source>
</evidence>
<evidence type="ECO:0000313" key="14">
    <source>
        <dbReference type="Proteomes" id="UP000008370"/>
    </source>
</evidence>
<dbReference type="PANTHER" id="PTHR11552:SF201">
    <property type="entry name" value="GLUCOSE-METHANOL-CHOLINE OXIDOREDUCTASE N-TERMINAL DOMAIN-CONTAINING PROTEIN"/>
    <property type="match status" value="1"/>
</dbReference>
<feature type="active site" description="Proton donor" evidence="7">
    <location>
        <position position="644"/>
    </location>
</feature>
<proteinExistence type="inferred from homology"/>
<evidence type="ECO:0000259" key="11">
    <source>
        <dbReference type="PROSITE" id="PS00623"/>
    </source>
</evidence>
<dbReference type="GO" id="GO:0050660">
    <property type="term" value="F:flavin adenine dinucleotide binding"/>
    <property type="evidence" value="ECO:0007669"/>
    <property type="project" value="InterPro"/>
</dbReference>
<dbReference type="OrthoDB" id="269227at2759"/>
<evidence type="ECO:0000256" key="4">
    <source>
        <dbReference type="ARBA" id="ARBA00022729"/>
    </source>
</evidence>
<evidence type="ECO:0000256" key="2">
    <source>
        <dbReference type="ARBA" id="ARBA00010790"/>
    </source>
</evidence>
<keyword evidence="5 8" id="KW-0274">FAD</keyword>
<evidence type="ECO:0000256" key="5">
    <source>
        <dbReference type="ARBA" id="ARBA00022827"/>
    </source>
</evidence>
<evidence type="ECO:0000313" key="13">
    <source>
        <dbReference type="EMBL" id="EKM52126.1"/>
    </source>
</evidence>
<keyword evidence="14" id="KW-1185">Reference proteome</keyword>
<dbReference type="Gene3D" id="3.30.560.10">
    <property type="entry name" value="Glucose Oxidase, domain 3"/>
    <property type="match status" value="2"/>
</dbReference>
<keyword evidence="6" id="KW-0560">Oxidoreductase</keyword>
<evidence type="ECO:0000256" key="8">
    <source>
        <dbReference type="PIRSR" id="PIRSR000137-2"/>
    </source>
</evidence>
<dbReference type="RefSeq" id="XP_007399906.1">
    <property type="nucleotide sequence ID" value="XM_007399844.1"/>
</dbReference>
<dbReference type="Pfam" id="PF05199">
    <property type="entry name" value="GMC_oxred_C"/>
    <property type="match status" value="1"/>
</dbReference>
<dbReference type="GO" id="GO:0016614">
    <property type="term" value="F:oxidoreductase activity, acting on CH-OH group of donors"/>
    <property type="evidence" value="ECO:0007669"/>
    <property type="project" value="InterPro"/>
</dbReference>
<dbReference type="EMBL" id="JH930476">
    <property type="protein sequence ID" value="EKM52126.1"/>
    <property type="molecule type" value="Genomic_DNA"/>
</dbReference>
<dbReference type="InterPro" id="IPR012132">
    <property type="entry name" value="GMC_OxRdtase"/>
</dbReference>
<dbReference type="PROSITE" id="PS00623">
    <property type="entry name" value="GMC_OXRED_1"/>
    <property type="match status" value="1"/>
</dbReference>
<dbReference type="Gene3D" id="3.50.50.60">
    <property type="entry name" value="FAD/NAD(P)-binding domain"/>
    <property type="match status" value="2"/>
</dbReference>
<evidence type="ECO:0000256" key="3">
    <source>
        <dbReference type="ARBA" id="ARBA00022630"/>
    </source>
</evidence>
<dbReference type="GeneID" id="18913267"/>
<organism evidence="13 14">
    <name type="scientific">Phanerochaete carnosa (strain HHB-10118-sp)</name>
    <name type="common">White-rot fungus</name>
    <name type="synonym">Peniophora carnosa</name>
    <dbReference type="NCBI Taxonomy" id="650164"/>
    <lineage>
        <taxon>Eukaryota</taxon>
        <taxon>Fungi</taxon>
        <taxon>Dikarya</taxon>
        <taxon>Basidiomycota</taxon>
        <taxon>Agaricomycotina</taxon>
        <taxon>Agaricomycetes</taxon>
        <taxon>Polyporales</taxon>
        <taxon>Phanerochaetaceae</taxon>
        <taxon>Phanerochaete</taxon>
    </lineage>
</organism>
<gene>
    <name evidence="13" type="ORF">PHACADRAFT_212710</name>
</gene>
<dbReference type="InterPro" id="IPR000172">
    <property type="entry name" value="GMC_OxRdtase_N"/>
</dbReference>
<feature type="binding site" evidence="8">
    <location>
        <begin position="643"/>
        <end position="644"/>
    </location>
    <ligand>
        <name>FAD</name>
        <dbReference type="ChEBI" id="CHEBI:57692"/>
    </ligand>
</feature>
<dbReference type="InterPro" id="IPR036188">
    <property type="entry name" value="FAD/NAD-bd_sf"/>
</dbReference>
<evidence type="ECO:0000256" key="9">
    <source>
        <dbReference type="RuleBase" id="RU003968"/>
    </source>
</evidence>
<dbReference type="SUPFAM" id="SSF54373">
    <property type="entry name" value="FAD-linked reductases, C-terminal domain"/>
    <property type="match status" value="1"/>
</dbReference>
<comment type="cofactor">
    <cofactor evidence="1 8">
        <name>FAD</name>
        <dbReference type="ChEBI" id="CHEBI:57692"/>
    </cofactor>
</comment>
<reference evidence="13 14" key="1">
    <citation type="journal article" date="2012" name="BMC Genomics">
        <title>Comparative genomics of the white-rot fungi, Phanerochaete carnosa and P. chrysosporium, to elucidate the genetic basis of the distinct wood types they colonize.</title>
        <authorList>
            <person name="Suzuki H."/>
            <person name="MacDonald J."/>
            <person name="Syed K."/>
            <person name="Salamov A."/>
            <person name="Hori C."/>
            <person name="Aerts A."/>
            <person name="Henrissat B."/>
            <person name="Wiebenga A."/>
            <person name="vanKuyk P.A."/>
            <person name="Barry K."/>
            <person name="Lindquist E."/>
            <person name="LaButti K."/>
            <person name="Lapidus A."/>
            <person name="Lucas S."/>
            <person name="Coutinho P."/>
            <person name="Gong Y."/>
            <person name="Samejima M."/>
            <person name="Mahadevan R."/>
            <person name="Abou-Zaid M."/>
            <person name="de Vries R.P."/>
            <person name="Igarashi K."/>
            <person name="Yadav J.S."/>
            <person name="Grigoriev I.V."/>
            <person name="Master E.R."/>
        </authorList>
    </citation>
    <scope>NUCLEOTIDE SEQUENCE [LARGE SCALE GENOMIC DNA]</scope>
    <source>
        <strain evidence="13 14">HHB-10118-sp</strain>
    </source>
</reference>
<dbReference type="KEGG" id="pco:PHACADRAFT_212710"/>
<feature type="compositionally biased region" description="Basic and acidic residues" evidence="10">
    <location>
        <begin position="1"/>
        <end position="18"/>
    </location>
</feature>
<dbReference type="AlphaFoldDB" id="K5UQL7"/>
<keyword evidence="3 9" id="KW-0285">Flavoprotein</keyword>
<dbReference type="Proteomes" id="UP000008370">
    <property type="component" value="Unassembled WGS sequence"/>
</dbReference>
<protein>
    <recommendedName>
        <fullName evidence="11 12">Glucose-methanol-choline oxidoreductase N-terminal domain-containing protein</fullName>
    </recommendedName>
</protein>
<feature type="region of interest" description="Disordered" evidence="10">
    <location>
        <begin position="1"/>
        <end position="28"/>
    </location>
</feature>
<dbReference type="PANTHER" id="PTHR11552">
    <property type="entry name" value="GLUCOSE-METHANOL-CHOLINE GMC OXIDOREDUCTASE"/>
    <property type="match status" value="1"/>
</dbReference>
<keyword evidence="4" id="KW-0732">Signal</keyword>
<evidence type="ECO:0000256" key="1">
    <source>
        <dbReference type="ARBA" id="ARBA00001974"/>
    </source>
</evidence>
<evidence type="ECO:0000256" key="7">
    <source>
        <dbReference type="PIRSR" id="PIRSR000137-1"/>
    </source>
</evidence>
<dbReference type="PIRSF" id="PIRSF000137">
    <property type="entry name" value="Alcohol_oxidase"/>
    <property type="match status" value="1"/>
</dbReference>
<dbReference type="InterPro" id="IPR007867">
    <property type="entry name" value="GMC_OxRtase_C"/>
</dbReference>
<feature type="domain" description="Glucose-methanol-choline oxidoreductase N-terminal" evidence="12">
    <location>
        <begin position="411"/>
        <end position="425"/>
    </location>
</feature>
<dbReference type="PROSITE" id="PS00624">
    <property type="entry name" value="GMC_OXRED_2"/>
    <property type="match status" value="1"/>
</dbReference>
<dbReference type="HOGENOM" id="CLU_002865_6_0_1"/>
<feature type="binding site" evidence="8">
    <location>
        <position position="370"/>
    </location>
    <ligand>
        <name>FAD</name>
        <dbReference type="ChEBI" id="CHEBI:57692"/>
    </ligand>
</feature>
<evidence type="ECO:0000256" key="10">
    <source>
        <dbReference type="SAM" id="MobiDB-lite"/>
    </source>
</evidence>
<dbReference type="Pfam" id="PF00732">
    <property type="entry name" value="GMC_oxred_N"/>
    <property type="match status" value="1"/>
</dbReference>